<dbReference type="SUPFAM" id="SSF48498">
    <property type="entry name" value="Tetracyclin repressor-like, C-terminal domain"/>
    <property type="match status" value="1"/>
</dbReference>
<name>A0A1H8A9U3_9BACT</name>
<feature type="DNA-binding region" description="H-T-H motif" evidence="2">
    <location>
        <begin position="29"/>
        <end position="48"/>
    </location>
</feature>
<dbReference type="GO" id="GO:0003677">
    <property type="term" value="F:DNA binding"/>
    <property type="evidence" value="ECO:0007669"/>
    <property type="project" value="UniProtKB-UniRule"/>
</dbReference>
<dbReference type="InterPro" id="IPR050109">
    <property type="entry name" value="HTH-type_TetR-like_transc_reg"/>
</dbReference>
<dbReference type="InterPro" id="IPR036271">
    <property type="entry name" value="Tet_transcr_reg_TetR-rel_C_sf"/>
</dbReference>
<evidence type="ECO:0000313" key="4">
    <source>
        <dbReference type="EMBL" id="SEM67470.1"/>
    </source>
</evidence>
<dbReference type="RefSeq" id="WP_093884576.1">
    <property type="nucleotide sequence ID" value="NZ_FOBS01000033.1"/>
</dbReference>
<dbReference type="SUPFAM" id="SSF46689">
    <property type="entry name" value="Homeodomain-like"/>
    <property type="match status" value="1"/>
</dbReference>
<dbReference type="PRINTS" id="PR00455">
    <property type="entry name" value="HTHTETR"/>
</dbReference>
<dbReference type="InterPro" id="IPR013570">
    <property type="entry name" value="Tscrpt_reg_YsiA_C"/>
</dbReference>
<evidence type="ECO:0000259" key="3">
    <source>
        <dbReference type="PROSITE" id="PS50977"/>
    </source>
</evidence>
<dbReference type="EMBL" id="FOBS01000033">
    <property type="protein sequence ID" value="SEM67470.1"/>
    <property type="molecule type" value="Genomic_DNA"/>
</dbReference>
<dbReference type="InterPro" id="IPR009057">
    <property type="entry name" value="Homeodomain-like_sf"/>
</dbReference>
<gene>
    <name evidence="4" type="ORF">SAMN04489760_13320</name>
</gene>
<dbReference type="PANTHER" id="PTHR30328:SF54">
    <property type="entry name" value="HTH-TYPE TRANSCRIPTIONAL REPRESSOR SCO4008"/>
    <property type="match status" value="1"/>
</dbReference>
<evidence type="ECO:0000256" key="2">
    <source>
        <dbReference type="PROSITE-ProRule" id="PRU00335"/>
    </source>
</evidence>
<dbReference type="Pfam" id="PF00440">
    <property type="entry name" value="TetR_N"/>
    <property type="match status" value="1"/>
</dbReference>
<evidence type="ECO:0000256" key="1">
    <source>
        <dbReference type="ARBA" id="ARBA00023125"/>
    </source>
</evidence>
<dbReference type="Gene3D" id="1.10.357.10">
    <property type="entry name" value="Tetracycline Repressor, domain 2"/>
    <property type="match status" value="1"/>
</dbReference>
<keyword evidence="1 2" id="KW-0238">DNA-binding</keyword>
<keyword evidence="5" id="KW-1185">Reference proteome</keyword>
<dbReference type="Proteomes" id="UP000198744">
    <property type="component" value="Unassembled WGS sequence"/>
</dbReference>
<dbReference type="AlphaFoldDB" id="A0A1H8A9U3"/>
<dbReference type="PROSITE" id="PS50977">
    <property type="entry name" value="HTH_TETR_2"/>
    <property type="match status" value="1"/>
</dbReference>
<dbReference type="Pfam" id="PF08359">
    <property type="entry name" value="TetR_C_4"/>
    <property type="match status" value="1"/>
</dbReference>
<feature type="domain" description="HTH tetR-type" evidence="3">
    <location>
        <begin position="6"/>
        <end position="66"/>
    </location>
</feature>
<reference evidence="4 5" key="1">
    <citation type="submission" date="2016-10" db="EMBL/GenBank/DDBJ databases">
        <authorList>
            <person name="de Groot N.N."/>
        </authorList>
    </citation>
    <scope>NUCLEOTIDE SEQUENCE [LARGE SCALE GENOMIC DNA]</scope>
    <source>
        <strain evidence="4 5">DSM 8423</strain>
    </source>
</reference>
<evidence type="ECO:0000313" key="5">
    <source>
        <dbReference type="Proteomes" id="UP000198744"/>
    </source>
</evidence>
<accession>A0A1H8A9U3</accession>
<proteinExistence type="predicted"/>
<dbReference type="STRING" id="43775.SAMN04489760_13320"/>
<sequence length="189" mass="22526">MMKKKDWRKQQILQAATEVFGYNDFQNVGISDIARKANIAEGTIYHYFRNKEDLYFSIPAKKMEIFCEELNLHLEGIEDAVSKLRKLIWFSLYFLKNNPEHARILMLEMRVSRNFSRSRTFSRVKAFSDKILELIHEGQDEGLIRREMDGHVLQELLLGFLEHRVTRWLLKEETFDLMENCEVCDVLFN</sequence>
<dbReference type="Gene3D" id="1.10.10.60">
    <property type="entry name" value="Homeodomain-like"/>
    <property type="match status" value="1"/>
</dbReference>
<dbReference type="InterPro" id="IPR001647">
    <property type="entry name" value="HTH_TetR"/>
</dbReference>
<organism evidence="4 5">
    <name type="scientific">Syntrophus gentianae</name>
    <dbReference type="NCBI Taxonomy" id="43775"/>
    <lineage>
        <taxon>Bacteria</taxon>
        <taxon>Pseudomonadati</taxon>
        <taxon>Thermodesulfobacteriota</taxon>
        <taxon>Syntrophia</taxon>
        <taxon>Syntrophales</taxon>
        <taxon>Syntrophaceae</taxon>
        <taxon>Syntrophus</taxon>
    </lineage>
</organism>
<protein>
    <submittedName>
        <fullName evidence="4">Transcriptional regulator, TetR family</fullName>
    </submittedName>
</protein>
<dbReference type="OrthoDB" id="5511609at2"/>
<dbReference type="PANTHER" id="PTHR30328">
    <property type="entry name" value="TRANSCRIPTIONAL REPRESSOR"/>
    <property type="match status" value="1"/>
</dbReference>